<evidence type="ECO:0000256" key="1">
    <source>
        <dbReference type="SAM" id="MobiDB-lite"/>
    </source>
</evidence>
<sequence>MSRNTSVSPGDHFADFVDTPGALRPERSGERCRVRRPAPALIARGQVRFLQEALKARRRRSTARRSWRGCRPRMATRTRQLRLTPLALSDLEDV</sequence>
<gene>
    <name evidence="2" type="ORF">BUPH_08394</name>
</gene>
<dbReference type="AlphaFoldDB" id="K0E0V3"/>
<organism evidence="2 3">
    <name type="scientific">Paraburkholderia phenoliruptrix BR3459a</name>
    <dbReference type="NCBI Taxonomy" id="1229205"/>
    <lineage>
        <taxon>Bacteria</taxon>
        <taxon>Pseudomonadati</taxon>
        <taxon>Pseudomonadota</taxon>
        <taxon>Betaproteobacteria</taxon>
        <taxon>Burkholderiales</taxon>
        <taxon>Burkholderiaceae</taxon>
        <taxon>Paraburkholderia</taxon>
    </lineage>
</organism>
<geneLocation type="plasmid" evidence="2 3">
    <name>pSYMBR3459</name>
</geneLocation>
<dbReference type="HOGENOM" id="CLU_2380693_0_0_4"/>
<dbReference type="KEGG" id="bpx:BUPH_08394"/>
<name>K0E0V3_9BURK</name>
<dbReference type="PATRIC" id="fig|1229205.11.peg.7172"/>
<accession>K0E0V3</accession>
<keyword evidence="2" id="KW-0614">Plasmid</keyword>
<feature type="region of interest" description="Disordered" evidence="1">
    <location>
        <begin position="1"/>
        <end position="32"/>
    </location>
</feature>
<reference evidence="2 3" key="1">
    <citation type="journal article" date="2012" name="J. Bacteriol.">
        <title>Complete Genome Sequence of Burkholderia phenoliruptrix BR3459a (CLA1), a Heat-Tolerant, Nitrogen-Fixing Symbiont of Mimosa flocculosa.</title>
        <authorList>
            <person name="de Oliveira Cunha C."/>
            <person name="Goda Zuleta L.F."/>
            <person name="Paula de Almeida L.G."/>
            <person name="Prioli Ciapina L."/>
            <person name="Lustrino Borges W."/>
            <person name="Pitard R.M."/>
            <person name="Baldani J.I."/>
            <person name="Straliotto R."/>
            <person name="de Faria S.M."/>
            <person name="Hungria M."/>
            <person name="Sousa Cavada B."/>
            <person name="Mercante F.M."/>
            <person name="Ribeiro de Vasconcelos A.T."/>
        </authorList>
    </citation>
    <scope>NUCLEOTIDE SEQUENCE [LARGE SCALE GENOMIC DNA]</scope>
    <source>
        <strain evidence="2 3">BR3459a</strain>
        <plasmid evidence="2 3">pSYMBR3459</plasmid>
    </source>
</reference>
<proteinExistence type="predicted"/>
<dbReference type="EMBL" id="CP003865">
    <property type="protein sequence ID" value="AFT90417.1"/>
    <property type="molecule type" value="Genomic_DNA"/>
</dbReference>
<evidence type="ECO:0000313" key="2">
    <source>
        <dbReference type="EMBL" id="AFT90417.1"/>
    </source>
</evidence>
<evidence type="ECO:0000313" key="3">
    <source>
        <dbReference type="Proteomes" id="UP000010105"/>
    </source>
</evidence>
<dbReference type="Proteomes" id="UP000010105">
    <property type="component" value="Plasmid pSYMBR3459"/>
</dbReference>
<protein>
    <submittedName>
        <fullName evidence="2">Uncharacterized protein</fullName>
    </submittedName>
</protein>